<protein>
    <submittedName>
        <fullName evidence="6">Membrane protein</fullName>
    </submittedName>
</protein>
<evidence type="ECO:0000313" key="7">
    <source>
        <dbReference type="Proteomes" id="UP000051804"/>
    </source>
</evidence>
<keyword evidence="1" id="KW-0479">Metal-binding</keyword>
<feature type="transmembrane region" description="Helical" evidence="4">
    <location>
        <begin position="368"/>
        <end position="389"/>
    </location>
</feature>
<dbReference type="PATRIC" id="fig|1291734.4.peg.1912"/>
<feature type="domain" description="RanBP2-type" evidence="5">
    <location>
        <begin position="28"/>
        <end position="57"/>
    </location>
</feature>
<evidence type="ECO:0000259" key="5">
    <source>
        <dbReference type="PROSITE" id="PS50199"/>
    </source>
</evidence>
<feature type="transmembrane region" description="Helical" evidence="4">
    <location>
        <begin position="306"/>
        <end position="326"/>
    </location>
</feature>
<dbReference type="InterPro" id="IPR025874">
    <property type="entry name" value="DZR"/>
</dbReference>
<name>A0A0R1JSE6_9LACO</name>
<accession>A0A0R1JSE6</accession>
<feature type="transmembrane region" description="Helical" evidence="4">
    <location>
        <begin position="141"/>
        <end position="160"/>
    </location>
</feature>
<organism evidence="6 7">
    <name type="scientific">Lacticaseibacillus nasuensis JCM 17158</name>
    <dbReference type="NCBI Taxonomy" id="1291734"/>
    <lineage>
        <taxon>Bacteria</taxon>
        <taxon>Bacillati</taxon>
        <taxon>Bacillota</taxon>
        <taxon>Bacilli</taxon>
        <taxon>Lactobacillales</taxon>
        <taxon>Lactobacillaceae</taxon>
        <taxon>Lacticaseibacillus</taxon>
    </lineage>
</organism>
<dbReference type="InterPro" id="IPR026898">
    <property type="entry name" value="PrsW"/>
</dbReference>
<sequence>MFCMNCGFKNQPGDQFCAKCGAPLIAAVPQTWQCANCGQVNPIDANFCGSCGAPQPAPAAAQPGATAQPAGPKQNLLKAATHKLASYAGEDVDLDINLRNLFSQVTKKHTTAEAEQIFIAGTPETTPTIGELSADWGRPWLFSRIFAAFAIVFALLYIILAQLGNPNAVGGIIMVGAFAVPFSGLVLFFELNAYHNISIYSVMKIFFVGGALSLLVTLILYLVVPGASLTSYNLANALGIGFTEEIGKALIVAYFVRQLNPKTLLTGVLIGAAVGAGFAVFETMGYDYHFSGSVPSLLSVVFTRAWSAPGTHMVWAAIEGGGLLAAKRAKPFAWSQLVSGKFLPFFIISWALHAMWDWRETFGLGDTIKYIVLIVIAWIVVFTLIAAGLKELRRLQTEAQQAA</sequence>
<feature type="transmembrane region" description="Helical" evidence="4">
    <location>
        <begin position="338"/>
        <end position="356"/>
    </location>
</feature>
<evidence type="ECO:0000256" key="3">
    <source>
        <dbReference type="ARBA" id="ARBA00022833"/>
    </source>
</evidence>
<dbReference type="STRING" id="1291734.FD02_GL001862"/>
<dbReference type="Pfam" id="PF12773">
    <property type="entry name" value="DZR"/>
    <property type="match status" value="1"/>
</dbReference>
<dbReference type="OrthoDB" id="153483at2"/>
<dbReference type="PANTHER" id="PTHR36844:SF1">
    <property type="entry name" value="PROTEASE PRSW"/>
    <property type="match status" value="1"/>
</dbReference>
<evidence type="ECO:0000313" key="6">
    <source>
        <dbReference type="EMBL" id="KRK74024.1"/>
    </source>
</evidence>
<keyword evidence="3" id="KW-0862">Zinc</keyword>
<dbReference type="GO" id="GO:0008270">
    <property type="term" value="F:zinc ion binding"/>
    <property type="evidence" value="ECO:0007669"/>
    <property type="project" value="UniProtKB-KW"/>
</dbReference>
<dbReference type="AlphaFoldDB" id="A0A0R1JSE6"/>
<feature type="transmembrane region" description="Helical" evidence="4">
    <location>
        <begin position="205"/>
        <end position="224"/>
    </location>
</feature>
<dbReference type="Proteomes" id="UP000051804">
    <property type="component" value="Unassembled WGS sequence"/>
</dbReference>
<evidence type="ECO:0000256" key="2">
    <source>
        <dbReference type="ARBA" id="ARBA00022771"/>
    </source>
</evidence>
<keyword evidence="2" id="KW-0863">Zinc-finger</keyword>
<keyword evidence="7" id="KW-1185">Reference proteome</keyword>
<reference evidence="6 7" key="1">
    <citation type="journal article" date="2015" name="Genome Announc.">
        <title>Expanding the biotechnology potential of lactobacilli through comparative genomics of 213 strains and associated genera.</title>
        <authorList>
            <person name="Sun Z."/>
            <person name="Harris H.M."/>
            <person name="McCann A."/>
            <person name="Guo C."/>
            <person name="Argimon S."/>
            <person name="Zhang W."/>
            <person name="Yang X."/>
            <person name="Jeffery I.B."/>
            <person name="Cooney J.C."/>
            <person name="Kagawa T.F."/>
            <person name="Liu W."/>
            <person name="Song Y."/>
            <person name="Salvetti E."/>
            <person name="Wrobel A."/>
            <person name="Rasinkangas P."/>
            <person name="Parkhill J."/>
            <person name="Rea M.C."/>
            <person name="O'Sullivan O."/>
            <person name="Ritari J."/>
            <person name="Douillard F.P."/>
            <person name="Paul Ross R."/>
            <person name="Yang R."/>
            <person name="Briner A.E."/>
            <person name="Felis G.E."/>
            <person name="de Vos W.M."/>
            <person name="Barrangou R."/>
            <person name="Klaenhammer T.R."/>
            <person name="Caufield P.W."/>
            <person name="Cui Y."/>
            <person name="Zhang H."/>
            <person name="O'Toole P.W."/>
        </authorList>
    </citation>
    <scope>NUCLEOTIDE SEQUENCE [LARGE SCALE GENOMIC DNA]</scope>
    <source>
        <strain evidence="6 7">JCM 17158</strain>
    </source>
</reference>
<keyword evidence="4" id="KW-1133">Transmembrane helix</keyword>
<dbReference type="PANTHER" id="PTHR36844">
    <property type="entry name" value="PROTEASE PRSW"/>
    <property type="match status" value="1"/>
</dbReference>
<feature type="transmembrane region" description="Helical" evidence="4">
    <location>
        <begin position="236"/>
        <end position="256"/>
    </location>
</feature>
<dbReference type="InterPro" id="IPR001876">
    <property type="entry name" value="Znf_RanBP2"/>
</dbReference>
<feature type="transmembrane region" description="Helical" evidence="4">
    <location>
        <begin position="172"/>
        <end position="193"/>
    </location>
</feature>
<dbReference type="PROSITE" id="PS01358">
    <property type="entry name" value="ZF_RANBP2_1"/>
    <property type="match status" value="1"/>
</dbReference>
<keyword evidence="4" id="KW-0812">Transmembrane</keyword>
<dbReference type="Pfam" id="PF13367">
    <property type="entry name" value="PrsW-protease"/>
    <property type="match status" value="1"/>
</dbReference>
<proteinExistence type="predicted"/>
<dbReference type="GO" id="GO:0008233">
    <property type="term" value="F:peptidase activity"/>
    <property type="evidence" value="ECO:0007669"/>
    <property type="project" value="InterPro"/>
</dbReference>
<evidence type="ECO:0000256" key="1">
    <source>
        <dbReference type="ARBA" id="ARBA00022723"/>
    </source>
</evidence>
<comment type="caution">
    <text evidence="6">The sequence shown here is derived from an EMBL/GenBank/DDBJ whole genome shotgun (WGS) entry which is preliminary data.</text>
</comment>
<dbReference type="PROSITE" id="PS50199">
    <property type="entry name" value="ZF_RANBP2_2"/>
    <property type="match status" value="1"/>
</dbReference>
<keyword evidence="4" id="KW-0472">Membrane</keyword>
<dbReference type="RefSeq" id="WP_082603283.1">
    <property type="nucleotide sequence ID" value="NZ_AZDJ01000003.1"/>
</dbReference>
<evidence type="ECO:0000256" key="4">
    <source>
        <dbReference type="SAM" id="Phobius"/>
    </source>
</evidence>
<feature type="transmembrane region" description="Helical" evidence="4">
    <location>
        <begin position="263"/>
        <end position="286"/>
    </location>
</feature>
<gene>
    <name evidence="6" type="ORF">FD02_GL001862</name>
</gene>
<dbReference type="EMBL" id="AZDJ01000003">
    <property type="protein sequence ID" value="KRK74024.1"/>
    <property type="molecule type" value="Genomic_DNA"/>
</dbReference>